<name>A0A9N9GIC8_9GLOM</name>
<dbReference type="InterPro" id="IPR025256">
    <property type="entry name" value="TM7S3/TM198-like_dom"/>
</dbReference>
<protein>
    <submittedName>
        <fullName evidence="8">1035_t:CDS:1</fullName>
    </submittedName>
</protein>
<evidence type="ECO:0000256" key="4">
    <source>
        <dbReference type="ARBA" id="ARBA00023136"/>
    </source>
</evidence>
<dbReference type="AlphaFoldDB" id="A0A9N9GIC8"/>
<keyword evidence="4 6" id="KW-0472">Membrane</keyword>
<feature type="transmembrane region" description="Helical" evidence="6">
    <location>
        <begin position="149"/>
        <end position="168"/>
    </location>
</feature>
<evidence type="ECO:0000256" key="1">
    <source>
        <dbReference type="ARBA" id="ARBA00004141"/>
    </source>
</evidence>
<feature type="transmembrane region" description="Helical" evidence="6">
    <location>
        <begin position="198"/>
        <end position="217"/>
    </location>
</feature>
<evidence type="ECO:0000259" key="7">
    <source>
        <dbReference type="Pfam" id="PF13886"/>
    </source>
</evidence>
<comment type="caution">
    <text evidence="8">The sequence shown here is derived from an EMBL/GenBank/DDBJ whole genome shotgun (WGS) entry which is preliminary data.</text>
</comment>
<feature type="domain" description="TM7S3/TM198-like" evidence="7">
    <location>
        <begin position="97"/>
        <end position="285"/>
    </location>
</feature>
<reference evidence="8" key="1">
    <citation type="submission" date="2021-06" db="EMBL/GenBank/DDBJ databases">
        <authorList>
            <person name="Kallberg Y."/>
            <person name="Tangrot J."/>
            <person name="Rosling A."/>
        </authorList>
    </citation>
    <scope>NUCLEOTIDE SEQUENCE</scope>
    <source>
        <strain evidence="8">MT106</strain>
    </source>
</reference>
<accession>A0A9N9GIC8</accession>
<organism evidence="8 9">
    <name type="scientific">Ambispora gerdemannii</name>
    <dbReference type="NCBI Taxonomy" id="144530"/>
    <lineage>
        <taxon>Eukaryota</taxon>
        <taxon>Fungi</taxon>
        <taxon>Fungi incertae sedis</taxon>
        <taxon>Mucoromycota</taxon>
        <taxon>Glomeromycotina</taxon>
        <taxon>Glomeromycetes</taxon>
        <taxon>Archaeosporales</taxon>
        <taxon>Ambisporaceae</taxon>
        <taxon>Ambispora</taxon>
    </lineage>
</organism>
<evidence type="ECO:0000256" key="3">
    <source>
        <dbReference type="ARBA" id="ARBA00022989"/>
    </source>
</evidence>
<evidence type="ECO:0000256" key="6">
    <source>
        <dbReference type="SAM" id="Phobius"/>
    </source>
</evidence>
<evidence type="ECO:0000313" key="9">
    <source>
        <dbReference type="Proteomes" id="UP000789831"/>
    </source>
</evidence>
<keyword evidence="2 6" id="KW-0812">Transmembrane</keyword>
<comment type="subcellular location">
    <subcellularLocation>
        <location evidence="1">Membrane</location>
        <topology evidence="1">Multi-pass membrane protein</topology>
    </subcellularLocation>
</comment>
<dbReference type="PANTHER" id="PTHR39469:SF1">
    <property type="entry name" value="DUF4203 DOMAIN-CONTAINING PROTEIN"/>
    <property type="match status" value="1"/>
</dbReference>
<dbReference type="GO" id="GO:0016020">
    <property type="term" value="C:membrane"/>
    <property type="evidence" value="ECO:0007669"/>
    <property type="project" value="UniProtKB-SubCell"/>
</dbReference>
<dbReference type="EMBL" id="CAJVPL010002516">
    <property type="protein sequence ID" value="CAG8612509.1"/>
    <property type="molecule type" value="Genomic_DNA"/>
</dbReference>
<dbReference type="OrthoDB" id="102260at2759"/>
<proteinExistence type="predicted"/>
<feature type="compositionally biased region" description="Polar residues" evidence="5">
    <location>
        <begin position="71"/>
        <end position="81"/>
    </location>
</feature>
<sequence length="368" mass="39639">MTKANPNPTSPTTVSITTIPTAATTSGAINSTTYNTSSTATNVTTETPRNATNETITGGGGNFTNSTNPTPKNATEIQSPNRDNEYPLDPASFFMAITLIGTGLVNLFRGQKFKWTTIFLGGFYSTGLLILFFILKYQNVSNPSEGVRAIYYVSCVGAGLVAGAFFVCMWPTGRVLVGGLGGLSLAMILLSLRTDGLIVKQAIRYIFMAIFTLLLAIPAAYNKFYPYVCVFATAMTGCYQIILGVDVFVRSGLLAAFKLFWGYTPASNYRYILDADTLIVLTTVGFVGGALGLGVQIYDILLNGPKQDAIKIPDEEEKLEETGELTSDESGIGILENNIKANRSFWSAFRKPSSLVDIIASKIKKQTA</sequence>
<dbReference type="Pfam" id="PF13886">
    <property type="entry name" value="TM7S3_TM198"/>
    <property type="match status" value="1"/>
</dbReference>
<keyword evidence="9" id="KW-1185">Reference proteome</keyword>
<feature type="transmembrane region" description="Helical" evidence="6">
    <location>
        <begin position="91"/>
        <end position="108"/>
    </location>
</feature>
<evidence type="ECO:0000256" key="5">
    <source>
        <dbReference type="SAM" id="MobiDB-lite"/>
    </source>
</evidence>
<gene>
    <name evidence="8" type="ORF">AGERDE_LOCUS9662</name>
</gene>
<dbReference type="PANTHER" id="PTHR39469">
    <property type="entry name" value="CHROMOSOME 1, WHOLE GENOME SHOTGUN SEQUENCE"/>
    <property type="match status" value="1"/>
</dbReference>
<evidence type="ECO:0000313" key="8">
    <source>
        <dbReference type="EMBL" id="CAG8612509.1"/>
    </source>
</evidence>
<feature type="region of interest" description="Disordered" evidence="5">
    <location>
        <begin position="27"/>
        <end position="82"/>
    </location>
</feature>
<feature type="compositionally biased region" description="Low complexity" evidence="5">
    <location>
        <begin position="27"/>
        <end position="56"/>
    </location>
</feature>
<keyword evidence="3 6" id="KW-1133">Transmembrane helix</keyword>
<evidence type="ECO:0000256" key="2">
    <source>
        <dbReference type="ARBA" id="ARBA00022692"/>
    </source>
</evidence>
<dbReference type="Proteomes" id="UP000789831">
    <property type="component" value="Unassembled WGS sequence"/>
</dbReference>
<feature type="transmembrane region" description="Helical" evidence="6">
    <location>
        <begin position="175"/>
        <end position="192"/>
    </location>
</feature>
<feature type="transmembrane region" description="Helical" evidence="6">
    <location>
        <begin position="115"/>
        <end position="137"/>
    </location>
</feature>
<feature type="transmembrane region" description="Helical" evidence="6">
    <location>
        <begin position="224"/>
        <end position="242"/>
    </location>
</feature>
<feature type="transmembrane region" description="Helical" evidence="6">
    <location>
        <begin position="278"/>
        <end position="298"/>
    </location>
</feature>